<comment type="function">
    <text evidence="6">Could methylate the ribose at the nucleotide 34 wobble position in tRNA.</text>
</comment>
<feature type="domain" description="tRNA/rRNA methyltransferase SpoU type" evidence="7">
    <location>
        <begin position="2"/>
        <end position="145"/>
    </location>
</feature>
<feature type="binding site" evidence="6">
    <location>
        <position position="133"/>
    </location>
    <ligand>
        <name>S-adenosyl-L-methionine</name>
        <dbReference type="ChEBI" id="CHEBI:59789"/>
    </ligand>
</feature>
<organism evidence="8 9">
    <name type="scientific">Gemelliphila asaccharolytica</name>
    <dbReference type="NCBI Taxonomy" id="502393"/>
    <lineage>
        <taxon>Bacteria</taxon>
        <taxon>Bacillati</taxon>
        <taxon>Bacillota</taxon>
        <taxon>Bacilli</taxon>
        <taxon>Bacillales</taxon>
        <taxon>Gemellaceae</taxon>
        <taxon>Gemelliphila</taxon>
    </lineage>
</organism>
<proteinExistence type="inferred from homology"/>
<comment type="caution">
    <text evidence="8">The sequence shown here is derived from an EMBL/GenBank/DDBJ whole genome shotgun (WGS) entry which is preliminary data.</text>
</comment>
<dbReference type="PIRSF" id="PIRSF029256">
    <property type="entry name" value="SpoU_TrmH_prd"/>
    <property type="match status" value="1"/>
</dbReference>
<keyword evidence="9" id="KW-1185">Reference proteome</keyword>
<keyword evidence="1 6" id="KW-0963">Cytoplasm</keyword>
<evidence type="ECO:0000259" key="7">
    <source>
        <dbReference type="Pfam" id="PF00588"/>
    </source>
</evidence>
<comment type="similarity">
    <text evidence="6">Belongs to the class IV-like SAM-binding methyltransferase superfamily. RNA methyltransferase TrmH family. TrmL subfamily.</text>
</comment>
<dbReference type="Proteomes" id="UP000070467">
    <property type="component" value="Unassembled WGS sequence"/>
</dbReference>
<keyword evidence="4 6" id="KW-0949">S-adenosyl-L-methionine</keyword>
<dbReference type="RefSeq" id="WP_066129222.1">
    <property type="nucleotide sequence ID" value="NZ_KQ959861.1"/>
</dbReference>
<keyword evidence="5 6" id="KW-0819">tRNA processing</keyword>
<dbReference type="GO" id="GO:0008168">
    <property type="term" value="F:methyltransferase activity"/>
    <property type="evidence" value="ECO:0007669"/>
    <property type="project" value="UniProtKB-KW"/>
</dbReference>
<dbReference type="SUPFAM" id="SSF75217">
    <property type="entry name" value="alpha/beta knot"/>
    <property type="match status" value="1"/>
</dbReference>
<dbReference type="Pfam" id="PF00588">
    <property type="entry name" value="SpoU_methylase"/>
    <property type="match status" value="1"/>
</dbReference>
<comment type="catalytic activity">
    <reaction evidence="6">
        <text>cytidine(34) in tRNA + S-adenosyl-L-methionine = 2'-O-methylcytidine(34) in tRNA + S-adenosyl-L-homocysteine + H(+)</text>
        <dbReference type="Rhea" id="RHEA:43084"/>
        <dbReference type="Rhea" id="RHEA-COMP:10331"/>
        <dbReference type="Rhea" id="RHEA-COMP:10332"/>
        <dbReference type="ChEBI" id="CHEBI:15378"/>
        <dbReference type="ChEBI" id="CHEBI:57856"/>
        <dbReference type="ChEBI" id="CHEBI:59789"/>
        <dbReference type="ChEBI" id="CHEBI:74495"/>
        <dbReference type="ChEBI" id="CHEBI:82748"/>
        <dbReference type="EC" id="2.1.1.207"/>
    </reaction>
</comment>
<dbReference type="CDD" id="cd18094">
    <property type="entry name" value="SpoU-like_TrmL"/>
    <property type="match status" value="1"/>
</dbReference>
<dbReference type="NCBIfam" id="TIGR00185">
    <property type="entry name" value="tRNA_yibK_trmL"/>
    <property type="match status" value="1"/>
</dbReference>
<evidence type="ECO:0000256" key="3">
    <source>
        <dbReference type="ARBA" id="ARBA00022679"/>
    </source>
</evidence>
<reference evidence="8 9" key="1">
    <citation type="submission" date="2016-01" db="EMBL/GenBank/DDBJ databases">
        <authorList>
            <person name="Mitreva M."/>
            <person name="Pepin K.H."/>
            <person name="Mihindukulasuriya K.A."/>
            <person name="Fulton R."/>
            <person name="Fronick C."/>
            <person name="O'Laughlin M."/>
            <person name="Miner T."/>
            <person name="Herter B."/>
            <person name="Rosa B.A."/>
            <person name="Cordes M."/>
            <person name="Tomlinson C."/>
            <person name="Wollam A."/>
            <person name="Palsikar V.B."/>
            <person name="Mardis E.R."/>
            <person name="Wilson R.K."/>
        </authorList>
    </citation>
    <scope>NUCLEOTIDE SEQUENCE [LARGE SCALE GENOMIC DNA]</scope>
    <source>
        <strain evidence="8 9">KA00071</strain>
    </source>
</reference>
<evidence type="ECO:0000256" key="2">
    <source>
        <dbReference type="ARBA" id="ARBA00022603"/>
    </source>
</evidence>
<dbReference type="InterPro" id="IPR029026">
    <property type="entry name" value="tRNA_m1G_MTases_N"/>
</dbReference>
<evidence type="ECO:0000313" key="9">
    <source>
        <dbReference type="Proteomes" id="UP000070467"/>
    </source>
</evidence>
<keyword evidence="3 6" id="KW-0808">Transferase</keyword>
<dbReference type="HAMAP" id="MF_01885">
    <property type="entry name" value="tRNA_methyltr_TrmL"/>
    <property type="match status" value="1"/>
</dbReference>
<feature type="binding site" evidence="6">
    <location>
        <position position="104"/>
    </location>
    <ligand>
        <name>S-adenosyl-L-methionine</name>
        <dbReference type="ChEBI" id="CHEBI:59789"/>
    </ligand>
</feature>
<dbReference type="InterPro" id="IPR016914">
    <property type="entry name" value="TrmL"/>
</dbReference>
<evidence type="ECO:0000256" key="1">
    <source>
        <dbReference type="ARBA" id="ARBA00022490"/>
    </source>
</evidence>
<evidence type="ECO:0000313" key="8">
    <source>
        <dbReference type="EMBL" id="KXB58593.1"/>
    </source>
</evidence>
<dbReference type="InterPro" id="IPR029028">
    <property type="entry name" value="Alpha/beta_knot_MTases"/>
</dbReference>
<feature type="binding site" evidence="6">
    <location>
        <position position="125"/>
    </location>
    <ligand>
        <name>S-adenosyl-L-methionine</name>
        <dbReference type="ChEBI" id="CHEBI:59789"/>
    </ligand>
</feature>
<evidence type="ECO:0000256" key="4">
    <source>
        <dbReference type="ARBA" id="ARBA00022691"/>
    </source>
</evidence>
<dbReference type="InterPro" id="IPR001537">
    <property type="entry name" value="SpoU_MeTrfase"/>
</dbReference>
<sequence>MINIVLFQPEIPSNTGNISRTCVGTSTRLHLIKPLGFLLDDKHLKRAGLDYWKNLDLIIWDSFEDFLQKTNSKNYFLITKFGNKLYYEENFKDKINEDIYVIFGRETKGLPENFRLNNIDKCLKIPMSKNVRSLNLSNTVAIVLYEILRQQNFKNL</sequence>
<dbReference type="PANTHER" id="PTHR42971">
    <property type="entry name" value="TRNA (CYTIDINE(34)-2'-O)-METHYLTRANSFERASE"/>
    <property type="match status" value="1"/>
</dbReference>
<comment type="subcellular location">
    <subcellularLocation>
        <location evidence="6">Cytoplasm</location>
    </subcellularLocation>
</comment>
<name>A0ABR5TNF3_9BACL</name>
<keyword evidence="2 6" id="KW-0489">Methyltransferase</keyword>
<dbReference type="Gene3D" id="3.40.1280.10">
    <property type="match status" value="1"/>
</dbReference>
<evidence type="ECO:0000256" key="5">
    <source>
        <dbReference type="ARBA" id="ARBA00022694"/>
    </source>
</evidence>
<dbReference type="EMBL" id="LSDB01000008">
    <property type="protein sequence ID" value="KXB58593.1"/>
    <property type="molecule type" value="Genomic_DNA"/>
</dbReference>
<accession>A0ABR5TNF3</accession>
<comment type="catalytic activity">
    <reaction evidence="6">
        <text>5-carboxymethylaminomethyluridine(34) in tRNA(Leu) + S-adenosyl-L-methionine = 5-carboxymethylaminomethyl-2'-O-methyluridine(34) in tRNA(Leu) + S-adenosyl-L-homocysteine + H(+)</text>
        <dbReference type="Rhea" id="RHEA:43088"/>
        <dbReference type="Rhea" id="RHEA-COMP:10333"/>
        <dbReference type="Rhea" id="RHEA-COMP:10334"/>
        <dbReference type="ChEBI" id="CHEBI:15378"/>
        <dbReference type="ChEBI" id="CHEBI:57856"/>
        <dbReference type="ChEBI" id="CHEBI:59789"/>
        <dbReference type="ChEBI" id="CHEBI:74508"/>
        <dbReference type="ChEBI" id="CHEBI:74511"/>
        <dbReference type="EC" id="2.1.1.207"/>
    </reaction>
</comment>
<evidence type="ECO:0000256" key="6">
    <source>
        <dbReference type="HAMAP-Rule" id="MF_01885"/>
    </source>
</evidence>
<dbReference type="GO" id="GO:0032259">
    <property type="term" value="P:methylation"/>
    <property type="evidence" value="ECO:0007669"/>
    <property type="project" value="UniProtKB-KW"/>
</dbReference>
<protein>
    <recommendedName>
        <fullName evidence="6">Putative tRNA (cytidine(34)-2'-O)-methyltransferase</fullName>
        <ecNumber evidence="6">2.1.1.207</ecNumber>
    </recommendedName>
    <alternativeName>
        <fullName evidence="6">tRNA (cytidine/uridine-2'-O-)-methyltransferase</fullName>
    </alternativeName>
</protein>
<gene>
    <name evidence="8" type="ORF">HMPREF1871_00359</name>
</gene>
<feature type="binding site" evidence="6">
    <location>
        <position position="78"/>
    </location>
    <ligand>
        <name>S-adenosyl-L-methionine</name>
        <dbReference type="ChEBI" id="CHEBI:59789"/>
    </ligand>
</feature>
<dbReference type="EC" id="2.1.1.207" evidence="6"/>
<dbReference type="PANTHER" id="PTHR42971:SF1">
    <property type="entry name" value="TRNA (CYTIDINE(34)-2'-O)-METHYLTRANSFERASE"/>
    <property type="match status" value="1"/>
</dbReference>